<dbReference type="Proteomes" id="UP000460221">
    <property type="component" value="Unassembled WGS sequence"/>
</dbReference>
<keyword evidence="3" id="KW-1185">Reference proteome</keyword>
<sequence>MAADLPAPGSTYRLQITADLDLNAAREVVPYLRALGVDWVYLSPLLTAEPGSGHGYDVIDHSAVDPARGGAAGLQALADDAHAAGLGVLVDIVPNHVGVQTPHLSVWWWDLLRHGRSAVHGEYFDVDWEVDDGRIHLPVLGDGPDELDRLEVVDDELRYYENRYPIAPGTGSGTPQQVHDRQHYRLMNWRLADTELNYRRFFAVNSLAAIRVERPEVFRDSHAEIRRWLDNGWVDGLRVDHPDGLAHPGDYLRDLADLAGGRYLLVEKILEPGEELPADWPCDGTTGYDALALLDRVFVDPAGEATLDALDIELRGGAQVHWHDMIATTKRWVADELLASEVSRLARLIPEIDGPQDALAALLAEFPVYRSYLPAGRNALDEAVRAVLRRRPAMEPVLREIVDALGSGGTEFATRFEQVSGAVTAKGVEDRAFYRWSRLTSLTEVGADPSLFAVDVPGFHAAQQHRLTSWPRAMTTLSTHDTKRSEDVRARISVLAERADWWAEQVRLFRRLAPLPDGPLANLVWQAVVGSWPLERERLRDYAIKAAREAGVSTSWTDGDTAFEDRLAAMVDAAFDLPELREAVDAAAALLTGPGWSNAISAKLLQLAGPGVPDVYQGTELGAPALVDPDNRLPVDFVGAAATLRRLDGGAAPAGPDELKLLVTATVLRLRRDRPELFTGYRPLYGDGSAGDHLVAFDRGGMAALATRLPLGLADAGGWGDTTVTLSPGSWRNQLDPGAPAVTGTVPVIDVLAGRPVAVLVREADDPTHQEDSNR</sequence>
<evidence type="ECO:0000259" key="1">
    <source>
        <dbReference type="SMART" id="SM00642"/>
    </source>
</evidence>
<dbReference type="AlphaFoldDB" id="A0A7K1FIP8"/>
<proteinExistence type="predicted"/>
<organism evidence="2 3">
    <name type="scientific">Nakamurella alba</name>
    <dbReference type="NCBI Taxonomy" id="2665158"/>
    <lineage>
        <taxon>Bacteria</taxon>
        <taxon>Bacillati</taxon>
        <taxon>Actinomycetota</taxon>
        <taxon>Actinomycetes</taxon>
        <taxon>Nakamurellales</taxon>
        <taxon>Nakamurellaceae</taxon>
        <taxon>Nakamurella</taxon>
    </lineage>
</organism>
<dbReference type="Gene3D" id="1.10.150.200">
    <property type="entry name" value="Maltooligosyl trehalose synthase, domain 3"/>
    <property type="match status" value="1"/>
</dbReference>
<dbReference type="EMBL" id="WLYK01000001">
    <property type="protein sequence ID" value="MTD13950.1"/>
    <property type="molecule type" value="Genomic_DNA"/>
</dbReference>
<dbReference type="Pfam" id="PF00128">
    <property type="entry name" value="Alpha-amylase"/>
    <property type="match status" value="1"/>
</dbReference>
<dbReference type="RefSeq" id="WP_322097700.1">
    <property type="nucleotide sequence ID" value="NZ_WLYK01000001.1"/>
</dbReference>
<dbReference type="NCBIfam" id="TIGR02401">
    <property type="entry name" value="trehalose_TreY"/>
    <property type="match status" value="1"/>
</dbReference>
<dbReference type="InterPro" id="IPR012767">
    <property type="entry name" value="Trehalose_TreY"/>
</dbReference>
<dbReference type="PANTHER" id="PTHR10357:SF216">
    <property type="entry name" value="MALTOOLIGOSYL TREHALOSE SYNTHASE-RELATED"/>
    <property type="match status" value="1"/>
</dbReference>
<evidence type="ECO:0000313" key="2">
    <source>
        <dbReference type="EMBL" id="MTD13950.1"/>
    </source>
</evidence>
<dbReference type="GO" id="GO:0005992">
    <property type="term" value="P:trehalose biosynthetic process"/>
    <property type="evidence" value="ECO:0007669"/>
    <property type="project" value="TreeGrafter"/>
</dbReference>
<protein>
    <submittedName>
        <fullName evidence="2">Malto-oligosyltrehalose synthase</fullName>
    </submittedName>
</protein>
<dbReference type="InterPro" id="IPR013797">
    <property type="entry name" value="Maltooligo_trehalose_synth_4"/>
</dbReference>
<name>A0A7K1FIP8_9ACTN</name>
<dbReference type="InterPro" id="IPR006047">
    <property type="entry name" value="GH13_cat_dom"/>
</dbReference>
<accession>A0A7K1FIP8</accession>
<feature type="domain" description="Glycosyl hydrolase family 13 catalytic" evidence="1">
    <location>
        <begin position="15"/>
        <end position="651"/>
    </location>
</feature>
<dbReference type="Gene3D" id="1.10.10.470">
    <property type="entry name" value="Maltooligosyl trehalose synthase, domain 4"/>
    <property type="match status" value="1"/>
</dbReference>
<dbReference type="Gene3D" id="3.30.1590.10">
    <property type="entry name" value="Maltooligosyl trehalose synthase, domain 2"/>
    <property type="match status" value="1"/>
</dbReference>
<dbReference type="InterPro" id="IPR017853">
    <property type="entry name" value="GH"/>
</dbReference>
<dbReference type="Gene3D" id="3.20.20.80">
    <property type="entry name" value="Glycosidases"/>
    <property type="match status" value="1"/>
</dbReference>
<evidence type="ECO:0000313" key="3">
    <source>
        <dbReference type="Proteomes" id="UP000460221"/>
    </source>
</evidence>
<gene>
    <name evidence="2" type="primary">treY</name>
    <name evidence="2" type="ORF">GIS00_08340</name>
</gene>
<dbReference type="GO" id="GO:0047470">
    <property type="term" value="F:(1,4)-alpha-D-glucan 1-alpha-D-glucosylmutase activity"/>
    <property type="evidence" value="ECO:0007669"/>
    <property type="project" value="TreeGrafter"/>
</dbReference>
<reference evidence="2 3" key="1">
    <citation type="submission" date="2019-11" db="EMBL/GenBank/DDBJ databases">
        <authorList>
            <person name="Jiang L.-Q."/>
        </authorList>
    </citation>
    <scope>NUCLEOTIDE SEQUENCE [LARGE SCALE GENOMIC DNA]</scope>
    <source>
        <strain evidence="2 3">YIM 132087</strain>
    </source>
</reference>
<dbReference type="PANTHER" id="PTHR10357">
    <property type="entry name" value="ALPHA-AMYLASE FAMILY MEMBER"/>
    <property type="match status" value="1"/>
</dbReference>
<dbReference type="SUPFAM" id="SSF51445">
    <property type="entry name" value="(Trans)glycosidases"/>
    <property type="match status" value="1"/>
</dbReference>
<dbReference type="GO" id="GO:0030980">
    <property type="term" value="P:alpha-glucan catabolic process"/>
    <property type="evidence" value="ECO:0007669"/>
    <property type="project" value="TreeGrafter"/>
</dbReference>
<dbReference type="CDD" id="cd11336">
    <property type="entry name" value="AmyAc_MTSase"/>
    <property type="match status" value="1"/>
</dbReference>
<comment type="caution">
    <text evidence="2">The sequence shown here is derived from an EMBL/GenBank/DDBJ whole genome shotgun (WGS) entry which is preliminary data.</text>
</comment>
<dbReference type="SMART" id="SM00642">
    <property type="entry name" value="Aamy"/>
    <property type="match status" value="1"/>
</dbReference>